<dbReference type="EC" id="5.4.99.12" evidence="4"/>
<evidence type="ECO:0000256" key="6">
    <source>
        <dbReference type="PIRSR" id="PIRSR001430-2"/>
    </source>
</evidence>
<dbReference type="GO" id="GO:0031119">
    <property type="term" value="P:tRNA pseudouridine synthesis"/>
    <property type="evidence" value="ECO:0007669"/>
    <property type="project" value="UniProtKB-UniRule"/>
</dbReference>
<dbReference type="AlphaFoldDB" id="I0WGW2"/>
<feature type="domain" description="Pseudouridine synthase I TruA alpha/beta" evidence="8">
    <location>
        <begin position="21"/>
        <end position="115"/>
    </location>
</feature>
<dbReference type="InterPro" id="IPR020094">
    <property type="entry name" value="TruA/RsuA/RluB/E/F_N"/>
</dbReference>
<dbReference type="STRING" id="946077.W5A_05418"/>
<evidence type="ECO:0000256" key="5">
    <source>
        <dbReference type="PIRSR" id="PIRSR001430-1"/>
    </source>
</evidence>
<dbReference type="Pfam" id="PF01416">
    <property type="entry name" value="PseudoU_synth_1"/>
    <property type="match status" value="2"/>
</dbReference>
<dbReference type="InterPro" id="IPR020095">
    <property type="entry name" value="PsdUridine_synth_TruA_C"/>
</dbReference>
<reference evidence="9 10" key="1">
    <citation type="journal article" date="2012" name="J. Bacteriol.">
        <title>Genome Sequence of the Halotolerant Bacterium Imtechella halotolerans K1T.</title>
        <authorList>
            <person name="Kumar S."/>
            <person name="Vikram S."/>
            <person name="Subramanian S."/>
            <person name="Raghava G.P."/>
            <person name="Pinnaka A.K."/>
        </authorList>
    </citation>
    <scope>NUCLEOTIDE SEQUENCE [LARGE SCALE GENOMIC DNA]</scope>
    <source>
        <strain evidence="9 10">K1</strain>
    </source>
</reference>
<dbReference type="eggNOG" id="COG0101">
    <property type="taxonomic scope" value="Bacteria"/>
</dbReference>
<dbReference type="GO" id="GO:0160147">
    <property type="term" value="F:tRNA pseudouridine(38-40) synthase activity"/>
    <property type="evidence" value="ECO:0007669"/>
    <property type="project" value="UniProtKB-EC"/>
</dbReference>
<dbReference type="PANTHER" id="PTHR11142">
    <property type="entry name" value="PSEUDOURIDYLATE SYNTHASE"/>
    <property type="match status" value="1"/>
</dbReference>
<name>I0WGW2_9FLAO</name>
<protein>
    <recommendedName>
        <fullName evidence="4">tRNA pseudouridine synthase A</fullName>
        <ecNumber evidence="4">5.4.99.12</ecNumber>
    </recommendedName>
    <alternativeName>
        <fullName evidence="4">tRNA pseudouridine(38-40) synthase</fullName>
    </alternativeName>
    <alternativeName>
        <fullName evidence="4">tRNA pseudouridylate synthase I</fullName>
    </alternativeName>
    <alternativeName>
        <fullName evidence="4">tRNA-uridine isomerase I</fullName>
    </alternativeName>
</protein>
<dbReference type="FunFam" id="3.30.70.580:FF:000001">
    <property type="entry name" value="tRNA pseudouridine synthase A"/>
    <property type="match status" value="1"/>
</dbReference>
<sequence length="261" mass="30071">MYFCELQTKIPILLRYFLEFSYNGKHYHGWQYQPNAISVQEVLEKALSMMLRTPIELIGAGRTDAGVHAKQMFAHFDIQQKVDSNLVHKLNSYLPYDIAITGIHPVKEDSHARFDATQRTYEYWLTQKKSPFLNEYAYYINLPLDIEAMNKAAEVLFSYNDFQCFSKSNTDVKTYLCDISHAQWTLMDEKLVFTITADRFLRNMVRAIVGTLLEVGLGKSSIENVKTIIESKNRSKAGVSVPAHALYLTKVIYPSTVFRNL</sequence>
<dbReference type="HAMAP" id="MF_00171">
    <property type="entry name" value="TruA"/>
    <property type="match status" value="1"/>
</dbReference>
<dbReference type="SUPFAM" id="SSF55120">
    <property type="entry name" value="Pseudouridine synthase"/>
    <property type="match status" value="1"/>
</dbReference>
<comment type="subunit">
    <text evidence="4">Homodimer.</text>
</comment>
<dbReference type="InterPro" id="IPR020103">
    <property type="entry name" value="PsdUridine_synth_cat_dom_sf"/>
</dbReference>
<evidence type="ECO:0000256" key="7">
    <source>
        <dbReference type="RuleBase" id="RU003792"/>
    </source>
</evidence>
<comment type="similarity">
    <text evidence="1 4 7">Belongs to the tRNA pseudouridine synthase TruA family.</text>
</comment>
<dbReference type="InterPro" id="IPR001406">
    <property type="entry name" value="PsdUridine_synth_TruA"/>
</dbReference>
<dbReference type="PATRIC" id="fig|946077.3.peg.1101"/>
<evidence type="ECO:0000313" key="10">
    <source>
        <dbReference type="Proteomes" id="UP000005938"/>
    </source>
</evidence>
<dbReference type="InterPro" id="IPR020097">
    <property type="entry name" value="PsdUridine_synth_TruA_a/b_dom"/>
</dbReference>
<comment type="function">
    <text evidence="4">Formation of pseudouridine at positions 38, 39 and 40 in the anticodon stem and loop of transfer RNAs.</text>
</comment>
<evidence type="ECO:0000256" key="4">
    <source>
        <dbReference type="HAMAP-Rule" id="MF_00171"/>
    </source>
</evidence>
<dbReference type="Gene3D" id="3.30.70.660">
    <property type="entry name" value="Pseudouridine synthase I, catalytic domain, C-terminal subdomain"/>
    <property type="match status" value="1"/>
</dbReference>
<evidence type="ECO:0000313" key="9">
    <source>
        <dbReference type="EMBL" id="EID75628.1"/>
    </source>
</evidence>
<dbReference type="PANTHER" id="PTHR11142:SF0">
    <property type="entry name" value="TRNA PSEUDOURIDINE SYNTHASE-LIKE 1"/>
    <property type="match status" value="1"/>
</dbReference>
<organism evidence="9 10">
    <name type="scientific">Imtechella halotolerans K1</name>
    <dbReference type="NCBI Taxonomy" id="946077"/>
    <lineage>
        <taxon>Bacteria</taxon>
        <taxon>Pseudomonadati</taxon>
        <taxon>Bacteroidota</taxon>
        <taxon>Flavobacteriia</taxon>
        <taxon>Flavobacteriales</taxon>
        <taxon>Flavobacteriaceae</taxon>
        <taxon>Imtechella</taxon>
    </lineage>
</organism>
<feature type="binding site" evidence="4 6">
    <location>
        <position position="121"/>
    </location>
    <ligand>
        <name>substrate</name>
    </ligand>
</feature>
<feature type="domain" description="Pseudouridine synthase I TruA alpha/beta" evidence="8">
    <location>
        <begin position="160"/>
        <end position="254"/>
    </location>
</feature>
<accession>I0WGW2</accession>
<dbReference type="CDD" id="cd02570">
    <property type="entry name" value="PseudoU_synth_EcTruA"/>
    <property type="match status" value="1"/>
</dbReference>
<gene>
    <name evidence="4 9" type="primary">truA</name>
    <name evidence="9" type="ORF">W5A_05418</name>
</gene>
<dbReference type="Gene3D" id="3.30.70.580">
    <property type="entry name" value="Pseudouridine synthase I, catalytic domain, N-terminal subdomain"/>
    <property type="match status" value="1"/>
</dbReference>
<evidence type="ECO:0000256" key="2">
    <source>
        <dbReference type="ARBA" id="ARBA00022694"/>
    </source>
</evidence>
<dbReference type="GO" id="GO:0003723">
    <property type="term" value="F:RNA binding"/>
    <property type="evidence" value="ECO:0007669"/>
    <property type="project" value="InterPro"/>
</dbReference>
<feature type="active site" description="Nucleophile" evidence="4 5">
    <location>
        <position position="64"/>
    </location>
</feature>
<keyword evidence="3 4" id="KW-0413">Isomerase</keyword>
<evidence type="ECO:0000256" key="1">
    <source>
        <dbReference type="ARBA" id="ARBA00009375"/>
    </source>
</evidence>
<keyword evidence="10" id="KW-1185">Reference proteome</keyword>
<dbReference type="EMBL" id="AJJU01000004">
    <property type="protein sequence ID" value="EID75628.1"/>
    <property type="molecule type" value="Genomic_DNA"/>
</dbReference>
<evidence type="ECO:0000256" key="3">
    <source>
        <dbReference type="ARBA" id="ARBA00023235"/>
    </source>
</evidence>
<comment type="caution">
    <text evidence="4">Lacks conserved residue(s) required for the propagation of feature annotation.</text>
</comment>
<dbReference type="PIRSF" id="PIRSF001430">
    <property type="entry name" value="tRNA_psdUrid_synth"/>
    <property type="match status" value="1"/>
</dbReference>
<keyword evidence="2 4" id="KW-0819">tRNA processing</keyword>
<evidence type="ECO:0000259" key="8">
    <source>
        <dbReference type="Pfam" id="PF01416"/>
    </source>
</evidence>
<comment type="caution">
    <text evidence="9">The sequence shown here is derived from an EMBL/GenBank/DDBJ whole genome shotgun (WGS) entry which is preliminary data.</text>
</comment>
<comment type="catalytic activity">
    <reaction evidence="4 7">
        <text>uridine(38/39/40) in tRNA = pseudouridine(38/39/40) in tRNA</text>
        <dbReference type="Rhea" id="RHEA:22376"/>
        <dbReference type="Rhea" id="RHEA-COMP:10085"/>
        <dbReference type="Rhea" id="RHEA-COMP:10087"/>
        <dbReference type="ChEBI" id="CHEBI:65314"/>
        <dbReference type="ChEBI" id="CHEBI:65315"/>
        <dbReference type="EC" id="5.4.99.12"/>
    </reaction>
</comment>
<dbReference type="Proteomes" id="UP000005938">
    <property type="component" value="Unassembled WGS sequence"/>
</dbReference>
<proteinExistence type="inferred from homology"/>
<dbReference type="NCBIfam" id="TIGR00071">
    <property type="entry name" value="hisT_truA"/>
    <property type="match status" value="1"/>
</dbReference>